<dbReference type="InterPro" id="IPR011010">
    <property type="entry name" value="DNA_brk_join_enz"/>
</dbReference>
<name>A0ABX1JJ59_9PSEU</name>
<comment type="caution">
    <text evidence="2">The sequence shown here is derived from an EMBL/GenBank/DDBJ whole genome shotgun (WGS) entry which is preliminary data.</text>
</comment>
<dbReference type="SUPFAM" id="SSF56349">
    <property type="entry name" value="DNA breaking-rejoining enzymes"/>
    <property type="match status" value="1"/>
</dbReference>
<keyword evidence="3" id="KW-1185">Reference proteome</keyword>
<organism evidence="2 3">
    <name type="scientific">Amycolatopsis acididurans</name>
    <dbReference type="NCBI Taxonomy" id="2724524"/>
    <lineage>
        <taxon>Bacteria</taxon>
        <taxon>Bacillati</taxon>
        <taxon>Actinomycetota</taxon>
        <taxon>Actinomycetes</taxon>
        <taxon>Pseudonocardiales</taxon>
        <taxon>Pseudonocardiaceae</taxon>
        <taxon>Amycolatopsis</taxon>
    </lineage>
</organism>
<dbReference type="Proteomes" id="UP000715441">
    <property type="component" value="Unassembled WGS sequence"/>
</dbReference>
<evidence type="ECO:0000256" key="1">
    <source>
        <dbReference type="ARBA" id="ARBA00023125"/>
    </source>
</evidence>
<accession>A0ABX1JJ59</accession>
<reference evidence="2 3" key="1">
    <citation type="submission" date="2020-04" db="EMBL/GenBank/DDBJ databases">
        <title>Novel species.</title>
        <authorList>
            <person name="Teo W.F.A."/>
            <person name="Lipun K."/>
            <person name="Srisuk N."/>
            <person name="Duangmal K."/>
        </authorList>
    </citation>
    <scope>NUCLEOTIDE SEQUENCE [LARGE SCALE GENOMIC DNA]</scope>
    <source>
        <strain evidence="2 3">K13G38</strain>
    </source>
</reference>
<evidence type="ECO:0000313" key="2">
    <source>
        <dbReference type="EMBL" id="NKQ59389.1"/>
    </source>
</evidence>
<dbReference type="InterPro" id="IPR010998">
    <property type="entry name" value="Integrase_recombinase_N"/>
</dbReference>
<gene>
    <name evidence="2" type="ORF">HFP15_41810</name>
</gene>
<keyword evidence="1" id="KW-0238">DNA-binding</keyword>
<dbReference type="RefSeq" id="WP_168524110.1">
    <property type="nucleotide sequence ID" value="NZ_JAAXLS010000096.1"/>
</dbReference>
<dbReference type="Gene3D" id="1.10.150.130">
    <property type="match status" value="1"/>
</dbReference>
<sequence>MTAGPEAVRIAQLLLAELGLTPDDLISTPPASIPTIAGYLPLVIAAAGPGAHRTYASYWRRVLGAFGDRRLDHITATDIETLMRDVIADRVLRANHQAGQYTGQHLIGAVRAIYTRAVAERAKDAPPV</sequence>
<evidence type="ECO:0000313" key="3">
    <source>
        <dbReference type="Proteomes" id="UP000715441"/>
    </source>
</evidence>
<protein>
    <submittedName>
        <fullName evidence="2">Integrase</fullName>
    </submittedName>
</protein>
<dbReference type="EMBL" id="JAAXLS010000096">
    <property type="protein sequence ID" value="NKQ59389.1"/>
    <property type="molecule type" value="Genomic_DNA"/>
</dbReference>
<proteinExistence type="predicted"/>